<organism evidence="4 5">
    <name type="scientific">Xanthomonas bonasiae</name>
    <dbReference type="NCBI Taxonomy" id="2810351"/>
    <lineage>
        <taxon>Bacteria</taxon>
        <taxon>Pseudomonadati</taxon>
        <taxon>Pseudomonadota</taxon>
        <taxon>Gammaproteobacteria</taxon>
        <taxon>Lysobacterales</taxon>
        <taxon>Lysobacteraceae</taxon>
        <taxon>Xanthomonas</taxon>
    </lineage>
</organism>
<evidence type="ECO:0000259" key="3">
    <source>
        <dbReference type="Pfam" id="PF00326"/>
    </source>
</evidence>
<evidence type="ECO:0000313" key="5">
    <source>
        <dbReference type="Proteomes" id="UP000695802"/>
    </source>
</evidence>
<dbReference type="PANTHER" id="PTHR42776">
    <property type="entry name" value="SERINE PEPTIDASE S9 FAMILY MEMBER"/>
    <property type="match status" value="1"/>
</dbReference>
<keyword evidence="2" id="KW-0732">Signal</keyword>
<dbReference type="SUPFAM" id="SSF82171">
    <property type="entry name" value="DPP6 N-terminal domain-like"/>
    <property type="match status" value="1"/>
</dbReference>
<evidence type="ECO:0000313" key="4">
    <source>
        <dbReference type="EMBL" id="MBN6101986.1"/>
    </source>
</evidence>
<keyword evidence="5" id="KW-1185">Reference proteome</keyword>
<sequence length="652" mass="72448">MRRWTFVAGLALAGMACAQAEPPPLDLAPYLKRDQFERVKISPTGAYYAVTQPMEDRTGLVVVRRSDKQLSARIIGGADSVIDDFWWANDERIVVSMAERFGTRDEPVAIGQLHAIDADGKNPRLLASPYGMNDAVNAATLKVGLDPSVYMLDTLPQDPRNVLVSVVEQTSDPTVHIDKLDIYNHRRTPVATAPVSRADFVADHAGRVRFANGADTGNSSKLYYRDDNATPWRLINDEAASFHRAYPLGFSADDKLAYLQVEQASGPDAVVSWDPATDRYSPLLRDEQVDPYRVLRDLDGKTPIGVSFMSDRIHNRFFDDNAPTSRLYRSLEKAFNGDAVFITSATADRRLLLLYVWSDRNNGDYFLFDSTDKSAKRVFSRREWFRPDQVPPSREVSFKARDGLPLHGYLTLPLHAEAGKPLPMVLLPHGGPFGVFDAWDFDDDTQLLAAAGYAVLRVNYRGSGNYGRAFTQAGAKEWGGRMQDDLTDATRWAAAQGIADAARICIYGASYGAYAALMGAAREPGLYRCAAGYVGVYDLETMYRDQARRARWAKNWAGDWLGERGTLAARSPVNLADRIRIPVFLAAGGKDERAPIQHTERMEKALKKAGAPVESLYFPNEGHGFYTEPHRRAYYTQLLAFLSKHLGGAQAQ</sequence>
<dbReference type="PROSITE" id="PS51257">
    <property type="entry name" value="PROKAR_LIPOPROTEIN"/>
    <property type="match status" value="1"/>
</dbReference>
<accession>A0ABS3B3J5</accession>
<dbReference type="Proteomes" id="UP000695802">
    <property type="component" value="Unassembled WGS sequence"/>
</dbReference>
<comment type="caution">
    <text evidence="4">The sequence shown here is derived from an EMBL/GenBank/DDBJ whole genome shotgun (WGS) entry which is preliminary data.</text>
</comment>
<reference evidence="4 5" key="1">
    <citation type="submission" date="2021-02" db="EMBL/GenBank/DDBJ databases">
        <title>Taxonomically Unique Crown Gall-Associated Xanthomonas Stains Have Deficiency in Virulence Repertories.</title>
        <authorList>
            <person name="Mafakheri H."/>
            <person name="Taghavi S.M."/>
            <person name="Dimkic I."/>
            <person name="Nemanja K."/>
            <person name="Osdaghi E."/>
        </authorList>
    </citation>
    <scope>NUCLEOTIDE SEQUENCE [LARGE SCALE GENOMIC DNA]</scope>
    <source>
        <strain evidence="4 5">FX4</strain>
    </source>
</reference>
<dbReference type="InterPro" id="IPR029058">
    <property type="entry name" value="AB_hydrolase_fold"/>
</dbReference>
<dbReference type="PANTHER" id="PTHR42776:SF27">
    <property type="entry name" value="DIPEPTIDYL PEPTIDASE FAMILY MEMBER 6"/>
    <property type="match status" value="1"/>
</dbReference>
<proteinExistence type="predicted"/>
<feature type="signal peptide" evidence="2">
    <location>
        <begin position="1"/>
        <end position="20"/>
    </location>
</feature>
<evidence type="ECO:0000256" key="1">
    <source>
        <dbReference type="ARBA" id="ARBA00022801"/>
    </source>
</evidence>
<dbReference type="SUPFAM" id="SSF53474">
    <property type="entry name" value="alpha/beta-Hydrolases"/>
    <property type="match status" value="1"/>
</dbReference>
<protein>
    <submittedName>
        <fullName evidence="4">S9 family peptidase</fullName>
    </submittedName>
</protein>
<name>A0ABS3B3J5_9XANT</name>
<dbReference type="InterPro" id="IPR001375">
    <property type="entry name" value="Peptidase_S9_cat"/>
</dbReference>
<keyword evidence="1" id="KW-0378">Hydrolase</keyword>
<dbReference type="Gene3D" id="3.40.50.1820">
    <property type="entry name" value="alpha/beta hydrolase"/>
    <property type="match status" value="1"/>
</dbReference>
<feature type="chain" id="PRO_5047250878" evidence="2">
    <location>
        <begin position="21"/>
        <end position="652"/>
    </location>
</feature>
<dbReference type="EMBL" id="JAFIWB010000005">
    <property type="protein sequence ID" value="MBN6101986.1"/>
    <property type="molecule type" value="Genomic_DNA"/>
</dbReference>
<feature type="domain" description="Peptidase S9 prolyl oligopeptidase catalytic" evidence="3">
    <location>
        <begin position="439"/>
        <end position="648"/>
    </location>
</feature>
<dbReference type="Pfam" id="PF00326">
    <property type="entry name" value="Peptidase_S9"/>
    <property type="match status" value="1"/>
</dbReference>
<gene>
    <name evidence="4" type="ORF">JR064_07360</name>
</gene>
<evidence type="ECO:0000256" key="2">
    <source>
        <dbReference type="SAM" id="SignalP"/>
    </source>
</evidence>
<dbReference type="RefSeq" id="WP_206229280.1">
    <property type="nucleotide sequence ID" value="NZ_JAFIWB010000005.1"/>
</dbReference>